<dbReference type="AlphaFoldDB" id="A0ABD0NLY7"/>
<protein>
    <recommendedName>
        <fullName evidence="1">C-type lectin domain-containing protein</fullName>
    </recommendedName>
</protein>
<dbReference type="InterPro" id="IPR016186">
    <property type="entry name" value="C-type_lectin-like/link_sf"/>
</dbReference>
<evidence type="ECO:0000259" key="1">
    <source>
        <dbReference type="PROSITE" id="PS50041"/>
    </source>
</evidence>
<keyword evidence="3" id="KW-1185">Reference proteome</keyword>
<organism evidence="2 3">
    <name type="scientific">Cirrhinus mrigala</name>
    <name type="common">Mrigala</name>
    <dbReference type="NCBI Taxonomy" id="683832"/>
    <lineage>
        <taxon>Eukaryota</taxon>
        <taxon>Metazoa</taxon>
        <taxon>Chordata</taxon>
        <taxon>Craniata</taxon>
        <taxon>Vertebrata</taxon>
        <taxon>Euteleostomi</taxon>
        <taxon>Actinopterygii</taxon>
        <taxon>Neopterygii</taxon>
        <taxon>Teleostei</taxon>
        <taxon>Ostariophysi</taxon>
        <taxon>Cypriniformes</taxon>
        <taxon>Cyprinidae</taxon>
        <taxon>Labeoninae</taxon>
        <taxon>Labeonini</taxon>
        <taxon>Cirrhinus</taxon>
    </lineage>
</organism>
<accession>A0ABD0NLY7</accession>
<dbReference type="InterPro" id="IPR016187">
    <property type="entry name" value="CTDL_fold"/>
</dbReference>
<feature type="non-terminal residue" evidence="2">
    <location>
        <position position="1"/>
    </location>
</feature>
<evidence type="ECO:0000313" key="3">
    <source>
        <dbReference type="Proteomes" id="UP001529510"/>
    </source>
</evidence>
<dbReference type="SUPFAM" id="SSF56436">
    <property type="entry name" value="C-type lectin-like"/>
    <property type="match status" value="1"/>
</dbReference>
<sequence>YVFVNESKTWAEAQSYCREKYTDLATIENVQQTVQLLNAVNDDSIDLAWIGLYDDLNTWKWTLADSDFFKEGEKDFKNWNNPEPGNYGAHTLCAYMNNGVWYTTTCSTAGPFTTSPGVCYD</sequence>
<dbReference type="Proteomes" id="UP001529510">
    <property type="component" value="Unassembled WGS sequence"/>
</dbReference>
<reference evidence="2 3" key="1">
    <citation type="submission" date="2024-05" db="EMBL/GenBank/DDBJ databases">
        <title>Genome sequencing and assembly of Indian major carp, Cirrhinus mrigala (Hamilton, 1822).</title>
        <authorList>
            <person name="Mohindra V."/>
            <person name="Chowdhury L.M."/>
            <person name="Lal K."/>
            <person name="Jena J.K."/>
        </authorList>
    </citation>
    <scope>NUCLEOTIDE SEQUENCE [LARGE SCALE GENOMIC DNA]</scope>
    <source>
        <strain evidence="2">CM1030</strain>
        <tissue evidence="2">Blood</tissue>
    </source>
</reference>
<dbReference type="PANTHER" id="PTHR45784">
    <property type="entry name" value="C-TYPE LECTIN DOMAIN FAMILY 20 MEMBER A-RELATED"/>
    <property type="match status" value="1"/>
</dbReference>
<feature type="domain" description="C-type lectin" evidence="1">
    <location>
        <begin position="1"/>
        <end position="115"/>
    </location>
</feature>
<dbReference type="InterPro" id="IPR001304">
    <property type="entry name" value="C-type_lectin-like"/>
</dbReference>
<gene>
    <name evidence="2" type="ORF">M9458_042375</name>
</gene>
<feature type="non-terminal residue" evidence="2">
    <location>
        <position position="121"/>
    </location>
</feature>
<dbReference type="PANTHER" id="PTHR45784:SF3">
    <property type="entry name" value="C-TYPE LECTIN DOMAIN FAMILY 4 MEMBER K-LIKE-RELATED"/>
    <property type="match status" value="1"/>
</dbReference>
<dbReference type="Pfam" id="PF00059">
    <property type="entry name" value="Lectin_C"/>
    <property type="match status" value="1"/>
</dbReference>
<comment type="caution">
    <text evidence="2">The sequence shown here is derived from an EMBL/GenBank/DDBJ whole genome shotgun (WGS) entry which is preliminary data.</text>
</comment>
<name>A0ABD0NLY7_CIRMR</name>
<proteinExistence type="predicted"/>
<dbReference type="EMBL" id="JAMKFB020000021">
    <property type="protein sequence ID" value="KAL0162979.1"/>
    <property type="molecule type" value="Genomic_DNA"/>
</dbReference>
<evidence type="ECO:0000313" key="2">
    <source>
        <dbReference type="EMBL" id="KAL0162979.1"/>
    </source>
</evidence>
<dbReference type="PROSITE" id="PS50041">
    <property type="entry name" value="C_TYPE_LECTIN_2"/>
    <property type="match status" value="1"/>
</dbReference>
<dbReference type="SMART" id="SM00034">
    <property type="entry name" value="CLECT"/>
    <property type="match status" value="1"/>
</dbReference>
<dbReference type="Gene3D" id="3.10.100.10">
    <property type="entry name" value="Mannose-Binding Protein A, subunit A"/>
    <property type="match status" value="1"/>
</dbReference>